<evidence type="ECO:0000259" key="4">
    <source>
        <dbReference type="Pfam" id="PF00535"/>
    </source>
</evidence>
<accession>A0A147KLR6</accession>
<keyword evidence="2" id="KW-0328">Glycosyltransferase</keyword>
<dbReference type="STRING" id="665004.AC529_02640"/>
<dbReference type="PANTHER" id="PTHR43685:SF5">
    <property type="entry name" value="GLYCOSYLTRANSFERASE EPSE-RELATED"/>
    <property type="match status" value="1"/>
</dbReference>
<comment type="caution">
    <text evidence="5">The sequence shown here is derived from an EMBL/GenBank/DDBJ whole genome shotgun (WGS) entry which is preliminary data.</text>
</comment>
<evidence type="ECO:0000313" key="6">
    <source>
        <dbReference type="Proteomes" id="UP000074382"/>
    </source>
</evidence>
<reference evidence="6" key="1">
    <citation type="journal article" date="2017" name="Acta Aliment.">
        <title>Plant polysaccharide degrading enzyme system of Thermpbifida cellulosilytica TB100 revealed by de novo genome project data.</title>
        <authorList>
            <person name="Toth A."/>
            <person name="Baka E."/>
            <person name="Luzics S."/>
            <person name="Bata-Vidacs I."/>
            <person name="Nagy I."/>
            <person name="Balint B."/>
            <person name="Herceg R."/>
            <person name="Olasz F."/>
            <person name="Wilk T."/>
            <person name="Nagy T."/>
            <person name="Kriszt B."/>
            <person name="Nagy I."/>
            <person name="Kukolya J."/>
        </authorList>
    </citation>
    <scope>NUCLEOTIDE SEQUENCE [LARGE SCALE GENOMIC DNA]</scope>
    <source>
        <strain evidence="6">TB100</strain>
    </source>
</reference>
<organism evidence="5 6">
    <name type="scientific">Thermobifida cellulosilytica TB100</name>
    <dbReference type="NCBI Taxonomy" id="665004"/>
    <lineage>
        <taxon>Bacteria</taxon>
        <taxon>Bacillati</taxon>
        <taxon>Actinomycetota</taxon>
        <taxon>Actinomycetes</taxon>
        <taxon>Streptosporangiales</taxon>
        <taxon>Nocardiopsidaceae</taxon>
        <taxon>Thermobifida</taxon>
    </lineage>
</organism>
<dbReference type="Pfam" id="PF00535">
    <property type="entry name" value="Glycos_transf_2"/>
    <property type="match status" value="1"/>
</dbReference>
<dbReference type="PANTHER" id="PTHR43685">
    <property type="entry name" value="GLYCOSYLTRANSFERASE"/>
    <property type="match status" value="1"/>
</dbReference>
<evidence type="ECO:0000256" key="1">
    <source>
        <dbReference type="ARBA" id="ARBA00006739"/>
    </source>
</evidence>
<evidence type="ECO:0000256" key="3">
    <source>
        <dbReference type="ARBA" id="ARBA00022679"/>
    </source>
</evidence>
<evidence type="ECO:0000313" key="5">
    <source>
        <dbReference type="EMBL" id="KUP98188.1"/>
    </source>
</evidence>
<proteinExistence type="inferred from homology"/>
<feature type="domain" description="Glycosyltransferase 2-like" evidence="4">
    <location>
        <begin position="5"/>
        <end position="142"/>
    </location>
</feature>
<dbReference type="GO" id="GO:0016757">
    <property type="term" value="F:glycosyltransferase activity"/>
    <property type="evidence" value="ECO:0007669"/>
    <property type="project" value="UniProtKB-KW"/>
</dbReference>
<dbReference type="AlphaFoldDB" id="A0A147KLR6"/>
<dbReference type="RefSeq" id="WP_068754190.1">
    <property type="nucleotide sequence ID" value="NZ_KQ950180.1"/>
</dbReference>
<dbReference type="InterPro" id="IPR029044">
    <property type="entry name" value="Nucleotide-diphossugar_trans"/>
</dbReference>
<dbReference type="OrthoDB" id="3226099at2"/>
<dbReference type="InterPro" id="IPR050834">
    <property type="entry name" value="Glycosyltransf_2"/>
</dbReference>
<protein>
    <submittedName>
        <fullName evidence="5">Glycosyl transferase</fullName>
    </submittedName>
</protein>
<dbReference type="Gene3D" id="3.90.550.10">
    <property type="entry name" value="Spore Coat Polysaccharide Biosynthesis Protein SpsA, Chain A"/>
    <property type="match status" value="1"/>
</dbReference>
<dbReference type="PATRIC" id="fig|665004.4.peg.1290"/>
<gene>
    <name evidence="5" type="ORF">AC529_02640</name>
</gene>
<dbReference type="Proteomes" id="UP000074382">
    <property type="component" value="Unassembled WGS sequence"/>
</dbReference>
<dbReference type="CDD" id="cd00761">
    <property type="entry name" value="Glyco_tranf_GTA_type"/>
    <property type="match status" value="1"/>
</dbReference>
<keyword evidence="3 5" id="KW-0808">Transferase</keyword>
<name>A0A147KLR6_THECS</name>
<dbReference type="InterPro" id="IPR001173">
    <property type="entry name" value="Glyco_trans_2-like"/>
</dbReference>
<keyword evidence="6" id="KW-1185">Reference proteome</keyword>
<comment type="similarity">
    <text evidence="1">Belongs to the glycosyltransferase 2 family.</text>
</comment>
<dbReference type="SUPFAM" id="SSF53448">
    <property type="entry name" value="Nucleotide-diphospho-sugar transferases"/>
    <property type="match status" value="1"/>
</dbReference>
<evidence type="ECO:0000256" key="2">
    <source>
        <dbReference type="ARBA" id="ARBA00022676"/>
    </source>
</evidence>
<dbReference type="EMBL" id="LGEM01000014">
    <property type="protein sequence ID" value="KUP98188.1"/>
    <property type="molecule type" value="Genomic_DNA"/>
</dbReference>
<sequence>MTTLSVVVPVRDVEPFVADTLESLRRNARPDVEFVVVDDGSCDATPEIVERSGLPGLTLIRSERPAGPSAARNRGLAAARGRYLTFLDGDDWLAPGYLPAAVEAIAGLGVDFIKTDHVKAAGKARSRVRVPEGRRGVALPARSGILPENATTMVDYPTVWSGVYDRRLYDRGLLSFDEDLHTAEDRLWTWRLHLHADTYAAVPLVGVFYRREVAQSLTQVGDERQLQFFDAHDRIRAELAALPDGERYLPKLVRTYCALIAFHLDRAERLAPPVRRALRARAADTLTALPRGLLARVLPALGAEREQLLAELADLETVVV</sequence>